<dbReference type="AlphaFoldDB" id="A0AAV6QK98"/>
<dbReference type="PANTHER" id="PTHR45872:SF3">
    <property type="entry name" value="RHO GUANINE NUCLEOTIDE EXCHANGE FACTOR 12"/>
    <property type="match status" value="1"/>
</dbReference>
<dbReference type="Proteomes" id="UP000693946">
    <property type="component" value="Linkage Group LG4"/>
</dbReference>
<proteinExistence type="predicted"/>
<keyword evidence="5" id="KW-1185">Reference proteome</keyword>
<organism evidence="4 5">
    <name type="scientific">Solea senegalensis</name>
    <name type="common">Senegalese sole</name>
    <dbReference type="NCBI Taxonomy" id="28829"/>
    <lineage>
        <taxon>Eukaryota</taxon>
        <taxon>Metazoa</taxon>
        <taxon>Chordata</taxon>
        <taxon>Craniata</taxon>
        <taxon>Vertebrata</taxon>
        <taxon>Euteleostomi</taxon>
        <taxon>Actinopterygii</taxon>
        <taxon>Neopterygii</taxon>
        <taxon>Teleostei</taxon>
        <taxon>Neoteleostei</taxon>
        <taxon>Acanthomorphata</taxon>
        <taxon>Carangaria</taxon>
        <taxon>Pleuronectiformes</taxon>
        <taxon>Pleuronectoidei</taxon>
        <taxon>Soleidae</taxon>
        <taxon>Solea</taxon>
    </lineage>
</organism>
<reference evidence="4 5" key="1">
    <citation type="journal article" date="2021" name="Sci. Rep.">
        <title>Chromosome anchoring in Senegalese sole (Solea senegalensis) reveals sex-associated markers and genome rearrangements in flatfish.</title>
        <authorList>
            <person name="Guerrero-Cozar I."/>
            <person name="Gomez-Garrido J."/>
            <person name="Berbel C."/>
            <person name="Martinez-Blanch J.F."/>
            <person name="Alioto T."/>
            <person name="Claros M.G."/>
            <person name="Gagnaire P.A."/>
            <person name="Manchado M."/>
        </authorList>
    </citation>
    <scope>NUCLEOTIDE SEQUENCE [LARGE SCALE GENOMIC DNA]</scope>
    <source>
        <strain evidence="4">Sse05_10M</strain>
    </source>
</reference>
<comment type="caution">
    <text evidence="4">The sequence shown here is derived from an EMBL/GenBank/DDBJ whole genome shotgun (WGS) entry which is preliminary data.</text>
</comment>
<name>A0AAV6QK98_SOLSE</name>
<dbReference type="SMART" id="SM00233">
    <property type="entry name" value="PH"/>
    <property type="match status" value="1"/>
</dbReference>
<dbReference type="CDD" id="cd00160">
    <property type="entry name" value="RhoGEF"/>
    <property type="match status" value="1"/>
</dbReference>
<feature type="domain" description="DH" evidence="3">
    <location>
        <begin position="102"/>
        <end position="290"/>
    </location>
</feature>
<dbReference type="EMBL" id="JAGKHQ010000016">
    <property type="protein sequence ID" value="KAG7493075.1"/>
    <property type="molecule type" value="Genomic_DNA"/>
</dbReference>
<dbReference type="InterPro" id="IPR041020">
    <property type="entry name" value="PH_16"/>
</dbReference>
<dbReference type="Pfam" id="PF00621">
    <property type="entry name" value="RhoGEF"/>
    <property type="match status" value="1"/>
</dbReference>
<sequence>MRACLKHLGVRVKEPHSLESSEVQINILPKVEKSIEKETEGEERAKNPRLPSILGRAGQGGKQTSRIQRDGDQGLEHEHDPSNWQQLVGREVLASLHPDEIKRQDVIHELFYTERAHVQKLGVLDQVFHQRLSKEAILPPSDIESIFSNLDEIHHFHVLIVEQMVASWKMNESSVIDQIGDDVLAWFSSGDEKIKQVVGTFCRNRPSALEIVKPNAEERFKVLFLYPGGRKQRCHWLQLKDLIPVEMQRFTKYPLLLDVIAKYTDNTVDKDKVKQAANCCREILNHVNQALKESEDKQRLERRLDPSALEKDNPMFLELKNLDLTKRTIVHEGLLSWKLYKNKTIEVYSLLLEDILVLMQRQDGLLILTCHSKKPAGTNHILSPIIRLNTILVRPVATDSKSFFIFSMSEDRERVYKLMAPTVADQRMWQGLLNERVDALRVKPYTIS</sequence>
<dbReference type="Pfam" id="PF17838">
    <property type="entry name" value="PH_16"/>
    <property type="match status" value="1"/>
</dbReference>
<dbReference type="PROSITE" id="PS50010">
    <property type="entry name" value="DH_2"/>
    <property type="match status" value="1"/>
</dbReference>
<feature type="compositionally biased region" description="Basic and acidic residues" evidence="2">
    <location>
        <begin position="36"/>
        <end position="46"/>
    </location>
</feature>
<protein>
    <submittedName>
        <fullName evidence="4">Rho guanine nucleotide exchange factor 12 isoform X4</fullName>
    </submittedName>
</protein>
<dbReference type="InterPro" id="IPR001849">
    <property type="entry name" value="PH_domain"/>
</dbReference>
<dbReference type="GO" id="GO:0005085">
    <property type="term" value="F:guanyl-nucleotide exchange factor activity"/>
    <property type="evidence" value="ECO:0007669"/>
    <property type="project" value="InterPro"/>
</dbReference>
<dbReference type="SMART" id="SM00325">
    <property type="entry name" value="RhoGEF"/>
    <property type="match status" value="1"/>
</dbReference>
<dbReference type="GO" id="GO:0007186">
    <property type="term" value="P:G protein-coupled receptor signaling pathway"/>
    <property type="evidence" value="ECO:0007669"/>
    <property type="project" value="TreeGrafter"/>
</dbReference>
<dbReference type="PANTHER" id="PTHR45872">
    <property type="entry name" value="RHO GUANINE NUCLEOTIDE EXCHANGE FACTOR 2, ISOFORM D"/>
    <property type="match status" value="1"/>
</dbReference>
<dbReference type="GO" id="GO:0005737">
    <property type="term" value="C:cytoplasm"/>
    <property type="evidence" value="ECO:0007669"/>
    <property type="project" value="TreeGrafter"/>
</dbReference>
<accession>A0AAV6QK98</accession>
<keyword evidence="1" id="KW-0175">Coiled coil</keyword>
<evidence type="ECO:0000313" key="4">
    <source>
        <dbReference type="EMBL" id="KAG7493075.1"/>
    </source>
</evidence>
<dbReference type="InterPro" id="IPR000219">
    <property type="entry name" value="DH_dom"/>
</dbReference>
<feature type="region of interest" description="Disordered" evidence="2">
    <location>
        <begin position="36"/>
        <end position="81"/>
    </location>
</feature>
<evidence type="ECO:0000256" key="2">
    <source>
        <dbReference type="SAM" id="MobiDB-lite"/>
    </source>
</evidence>
<evidence type="ECO:0000313" key="5">
    <source>
        <dbReference type="Proteomes" id="UP000693946"/>
    </source>
</evidence>
<evidence type="ECO:0000259" key="3">
    <source>
        <dbReference type="PROSITE" id="PS50010"/>
    </source>
</evidence>
<dbReference type="GO" id="GO:0001664">
    <property type="term" value="F:G protein-coupled receptor binding"/>
    <property type="evidence" value="ECO:0007669"/>
    <property type="project" value="TreeGrafter"/>
</dbReference>
<gene>
    <name evidence="4" type="ORF">JOB18_001019</name>
</gene>
<feature type="compositionally biased region" description="Basic and acidic residues" evidence="2">
    <location>
        <begin position="67"/>
        <end position="81"/>
    </location>
</feature>
<evidence type="ECO:0000256" key="1">
    <source>
        <dbReference type="ARBA" id="ARBA00023054"/>
    </source>
</evidence>